<dbReference type="PANTHER" id="PTHR43384">
    <property type="entry name" value="SEPTUM SITE-DETERMINING PROTEIN MIND HOMOLOG, CHLOROPLASTIC-RELATED"/>
    <property type="match status" value="1"/>
</dbReference>
<dbReference type="PANTHER" id="PTHR43384:SF4">
    <property type="entry name" value="CELLULOSE BIOSYNTHESIS PROTEIN BCSQ-RELATED"/>
    <property type="match status" value="1"/>
</dbReference>
<dbReference type="InterPro" id="IPR033875">
    <property type="entry name" value="FlhG"/>
</dbReference>
<proteinExistence type="predicted"/>
<dbReference type="Gene3D" id="3.40.50.300">
    <property type="entry name" value="P-loop containing nucleotide triphosphate hydrolases"/>
    <property type="match status" value="1"/>
</dbReference>
<dbReference type="Pfam" id="PF01656">
    <property type="entry name" value="CbiA"/>
    <property type="match status" value="1"/>
</dbReference>
<dbReference type="PIRSF" id="PIRSF003092">
    <property type="entry name" value="MinD"/>
    <property type="match status" value="1"/>
</dbReference>
<gene>
    <name evidence="4" type="ORF">BXT84_14210</name>
</gene>
<evidence type="ECO:0000256" key="1">
    <source>
        <dbReference type="ARBA" id="ARBA00022741"/>
    </source>
</evidence>
<dbReference type="InterPro" id="IPR027417">
    <property type="entry name" value="P-loop_NTPase"/>
</dbReference>
<protein>
    <submittedName>
        <fullName evidence="4">Cobyrinic acid a,c-diamide synthase</fullName>
    </submittedName>
</protein>
<organism evidence="4 5">
    <name type="scientific">Sulfobacillus thermotolerans</name>
    <dbReference type="NCBI Taxonomy" id="338644"/>
    <lineage>
        <taxon>Bacteria</taxon>
        <taxon>Bacillati</taxon>
        <taxon>Bacillota</taxon>
        <taxon>Clostridia</taxon>
        <taxon>Eubacteriales</taxon>
        <taxon>Clostridiales Family XVII. Incertae Sedis</taxon>
        <taxon>Sulfobacillus</taxon>
    </lineage>
</organism>
<evidence type="ECO:0000313" key="4">
    <source>
        <dbReference type="EMBL" id="AUW94965.1"/>
    </source>
</evidence>
<sequence>MADQAQRLRQWIREKSLKAQETVLEERAQGSRVVAVTSGKGGVGKSQLTLNLALALAQRGQRVVILDADLGLANINILMGYEPSFTLWDVVQGAATLTDVMQKGPLGIRIIPGASGISALASLDPVEISGIIEGFQELESECDWLLVDTGAGIAANVLAFVLAADEALVVSNPEPPALADAYGLIKAVWEAKGHVALKLVMNRSTTAQSGEEMAMRIVTLAMKVLDQKVEFMGTVHEDPHAKRAISRQEPLLLLYPASPAATDIGHLADRLIHRIQPPKRGRFGQFVARMTALWPTLPS</sequence>
<name>A0ABM6RU37_9FIRM</name>
<accession>A0ABM6RU37</accession>
<dbReference type="InterPro" id="IPR002586">
    <property type="entry name" value="CobQ/CobB/MinD/ParA_Nub-bd_dom"/>
</dbReference>
<feature type="domain" description="CobQ/CobB/MinD/ParA nucleotide binding" evidence="3">
    <location>
        <begin position="34"/>
        <end position="251"/>
    </location>
</feature>
<evidence type="ECO:0000256" key="2">
    <source>
        <dbReference type="ARBA" id="ARBA00022840"/>
    </source>
</evidence>
<keyword evidence="2" id="KW-0067">ATP-binding</keyword>
<evidence type="ECO:0000313" key="5">
    <source>
        <dbReference type="Proteomes" id="UP000325292"/>
    </source>
</evidence>
<dbReference type="InterPro" id="IPR025501">
    <property type="entry name" value="MinD_FleN"/>
</dbReference>
<evidence type="ECO:0000259" key="3">
    <source>
        <dbReference type="Pfam" id="PF01656"/>
    </source>
</evidence>
<keyword evidence="1" id="KW-0547">Nucleotide-binding</keyword>
<dbReference type="CDD" id="cd02038">
    <property type="entry name" value="FlhG-like"/>
    <property type="match status" value="1"/>
</dbReference>
<dbReference type="Proteomes" id="UP000325292">
    <property type="component" value="Chromosome"/>
</dbReference>
<reference evidence="4 5" key="1">
    <citation type="journal article" date="2019" name="Sci. Rep.">
        <title>Sulfobacillus thermotolerans: new insights into resistance and metabolic capacities of acidophilic chemolithotrophs.</title>
        <authorList>
            <person name="Panyushkina A.E."/>
            <person name="Babenko V.V."/>
            <person name="Nikitina A.S."/>
            <person name="Selezneva O.V."/>
            <person name="Tsaplina I.A."/>
            <person name="Letarova M.A."/>
            <person name="Kostryukova E.S."/>
            <person name="Letarov A.V."/>
        </authorList>
    </citation>
    <scope>NUCLEOTIDE SEQUENCE [LARGE SCALE GENOMIC DNA]</scope>
    <source>
        <strain evidence="4 5">Kr1</strain>
    </source>
</reference>
<dbReference type="SUPFAM" id="SSF52540">
    <property type="entry name" value="P-loop containing nucleoside triphosphate hydrolases"/>
    <property type="match status" value="1"/>
</dbReference>
<keyword evidence="5" id="KW-1185">Reference proteome</keyword>
<dbReference type="EMBL" id="CP019454">
    <property type="protein sequence ID" value="AUW94965.1"/>
    <property type="molecule type" value="Genomic_DNA"/>
</dbReference>
<dbReference type="InterPro" id="IPR050625">
    <property type="entry name" value="ParA/MinD_ATPase"/>
</dbReference>